<sequence>MQRGAACTTFTPQGAYTGASSALSLNFDSDVNPFTLRPLQQTTGSLYPQIPLTATPADDFFGLSSHTVMGGNYDSHCNGDEHLSWQNHDLIPMATPLDEYPCYEASNFGPANATSTPMKSQVCHDSRFPSLRIDVNLAQQHSPAAPIPYHYQLFALQLRRIPLRNYLFTYGILSSMHGVFNTDDTMNLSWRGCTGSNSMPKLNQSADVNDDSPYPGMKSIRSSPWKKSGSLACFFCRVRKTACGRPMEGSADMMCNVLEDSLCVSTLLSRGADSISVAQGGMHRIGGMM</sequence>
<dbReference type="EMBL" id="KZ293654">
    <property type="protein sequence ID" value="PBK94264.1"/>
    <property type="molecule type" value="Genomic_DNA"/>
</dbReference>
<name>A0A2H3DK80_ARMGA</name>
<protein>
    <submittedName>
        <fullName evidence="1">Uncharacterized protein</fullName>
    </submittedName>
</protein>
<dbReference type="OMA" id="RPMESSA"/>
<evidence type="ECO:0000313" key="2">
    <source>
        <dbReference type="Proteomes" id="UP000217790"/>
    </source>
</evidence>
<dbReference type="Proteomes" id="UP000217790">
    <property type="component" value="Unassembled WGS sequence"/>
</dbReference>
<organism evidence="1 2">
    <name type="scientific">Armillaria gallica</name>
    <name type="common">Bulbous honey fungus</name>
    <name type="synonym">Armillaria bulbosa</name>
    <dbReference type="NCBI Taxonomy" id="47427"/>
    <lineage>
        <taxon>Eukaryota</taxon>
        <taxon>Fungi</taxon>
        <taxon>Dikarya</taxon>
        <taxon>Basidiomycota</taxon>
        <taxon>Agaricomycotina</taxon>
        <taxon>Agaricomycetes</taxon>
        <taxon>Agaricomycetidae</taxon>
        <taxon>Agaricales</taxon>
        <taxon>Marasmiineae</taxon>
        <taxon>Physalacriaceae</taxon>
        <taxon>Armillaria</taxon>
    </lineage>
</organism>
<proteinExistence type="predicted"/>
<gene>
    <name evidence="1" type="ORF">ARMGADRAFT_1029406</name>
</gene>
<keyword evidence="2" id="KW-1185">Reference proteome</keyword>
<reference evidence="2" key="1">
    <citation type="journal article" date="2017" name="Nat. Ecol. Evol.">
        <title>Genome expansion and lineage-specific genetic innovations in the forest pathogenic fungi Armillaria.</title>
        <authorList>
            <person name="Sipos G."/>
            <person name="Prasanna A.N."/>
            <person name="Walter M.C."/>
            <person name="O'Connor E."/>
            <person name="Balint B."/>
            <person name="Krizsan K."/>
            <person name="Kiss B."/>
            <person name="Hess J."/>
            <person name="Varga T."/>
            <person name="Slot J."/>
            <person name="Riley R."/>
            <person name="Boka B."/>
            <person name="Rigling D."/>
            <person name="Barry K."/>
            <person name="Lee J."/>
            <person name="Mihaltcheva S."/>
            <person name="LaButti K."/>
            <person name="Lipzen A."/>
            <person name="Waldron R."/>
            <person name="Moloney N.M."/>
            <person name="Sperisen C."/>
            <person name="Kredics L."/>
            <person name="Vagvoelgyi C."/>
            <person name="Patrignani A."/>
            <person name="Fitzpatrick D."/>
            <person name="Nagy I."/>
            <person name="Doyle S."/>
            <person name="Anderson J.B."/>
            <person name="Grigoriev I.V."/>
            <person name="Gueldener U."/>
            <person name="Muensterkoetter M."/>
            <person name="Nagy L.G."/>
        </authorList>
    </citation>
    <scope>NUCLEOTIDE SEQUENCE [LARGE SCALE GENOMIC DNA]</scope>
    <source>
        <strain evidence="2">Ar21-2</strain>
    </source>
</reference>
<accession>A0A2H3DK80</accession>
<dbReference type="InParanoid" id="A0A2H3DK80"/>
<dbReference type="AlphaFoldDB" id="A0A2H3DK80"/>
<evidence type="ECO:0000313" key="1">
    <source>
        <dbReference type="EMBL" id="PBK94264.1"/>
    </source>
</evidence>
<dbReference type="OrthoDB" id="39175at2759"/>